<reference evidence="1 2" key="1">
    <citation type="submission" date="2023-02" db="EMBL/GenBank/DDBJ databases">
        <title>The predominant lactic acid bacteria and yeasts involved in the spontaneous fermentation of millet during the production of the traditional porridge Hausa koko in Ghana.</title>
        <authorList>
            <person name="Atter A."/>
            <person name="Diaz M."/>
        </authorList>
    </citation>
    <scope>NUCLEOTIDE SEQUENCE [LARGE SCALE GENOMIC DNA]</scope>
    <source>
        <strain evidence="1 2">FI11640</strain>
    </source>
</reference>
<gene>
    <name evidence="1" type="ORF">PS435_07975</name>
</gene>
<name>A0ABU7SZK3_9LACO</name>
<protein>
    <submittedName>
        <fullName evidence="1">Uncharacterized protein</fullName>
    </submittedName>
</protein>
<proteinExistence type="predicted"/>
<evidence type="ECO:0000313" key="2">
    <source>
        <dbReference type="Proteomes" id="UP001330016"/>
    </source>
</evidence>
<comment type="caution">
    <text evidence="1">The sequence shown here is derived from an EMBL/GenBank/DDBJ whole genome shotgun (WGS) entry which is preliminary data.</text>
</comment>
<dbReference type="RefSeq" id="WP_331243735.1">
    <property type="nucleotide sequence ID" value="NZ_JAQSGJ010000019.1"/>
</dbReference>
<dbReference type="Proteomes" id="UP001330016">
    <property type="component" value="Unassembled WGS sequence"/>
</dbReference>
<evidence type="ECO:0000313" key="1">
    <source>
        <dbReference type="EMBL" id="MEE6715793.1"/>
    </source>
</evidence>
<keyword evidence="2" id="KW-1185">Reference proteome</keyword>
<dbReference type="EMBL" id="JAQSGK010000019">
    <property type="protein sequence ID" value="MEE6715793.1"/>
    <property type="molecule type" value="Genomic_DNA"/>
</dbReference>
<sequence>MDPTQNHDDKFVVDGNGMKVIKPLKMTKKEQEAFVKAMNTALNGTN</sequence>
<organism evidence="1 2">
    <name type="scientific">Schleiferilactobacillus harbinensis</name>
    <dbReference type="NCBI Taxonomy" id="304207"/>
    <lineage>
        <taxon>Bacteria</taxon>
        <taxon>Bacillati</taxon>
        <taxon>Bacillota</taxon>
        <taxon>Bacilli</taxon>
        <taxon>Lactobacillales</taxon>
        <taxon>Lactobacillaceae</taxon>
        <taxon>Schleiferilactobacillus</taxon>
    </lineage>
</organism>
<accession>A0ABU7SZK3</accession>